<proteinExistence type="predicted"/>
<feature type="coiled-coil region" evidence="1">
    <location>
        <begin position="35"/>
        <end position="226"/>
    </location>
</feature>
<feature type="coiled-coil region" evidence="1">
    <location>
        <begin position="260"/>
        <end position="315"/>
    </location>
</feature>
<evidence type="ECO:0000256" key="2">
    <source>
        <dbReference type="SAM" id="MobiDB-lite"/>
    </source>
</evidence>
<accession>A0A2T1DJJ6</accession>
<dbReference type="RefSeq" id="WP_073070113.1">
    <property type="nucleotide sequence ID" value="NZ_MPPI01000005.1"/>
</dbReference>
<reference evidence="3 4" key="2">
    <citation type="submission" date="2018-03" db="EMBL/GenBank/DDBJ databases">
        <title>The ancient ancestry and fast evolution of plastids.</title>
        <authorList>
            <person name="Moore K.R."/>
            <person name="Magnabosco C."/>
            <person name="Momper L."/>
            <person name="Gold D.A."/>
            <person name="Bosak T."/>
            <person name="Fournier G.P."/>
        </authorList>
    </citation>
    <scope>NUCLEOTIDE SEQUENCE [LARGE SCALE GENOMIC DNA]</scope>
    <source>
        <strain evidence="3 4">ULC007</strain>
    </source>
</reference>
<evidence type="ECO:0000313" key="4">
    <source>
        <dbReference type="Proteomes" id="UP000238634"/>
    </source>
</evidence>
<reference evidence="3 4" key="1">
    <citation type="submission" date="2018-02" db="EMBL/GenBank/DDBJ databases">
        <authorList>
            <person name="Cohen D.B."/>
            <person name="Kent A.D."/>
        </authorList>
    </citation>
    <scope>NUCLEOTIDE SEQUENCE [LARGE SCALE GENOMIC DNA]</scope>
    <source>
        <strain evidence="3 4">ULC007</strain>
    </source>
</reference>
<evidence type="ECO:0000313" key="3">
    <source>
        <dbReference type="EMBL" id="PSB20646.1"/>
    </source>
</evidence>
<protein>
    <submittedName>
        <fullName evidence="3">Uncharacterized protein</fullName>
    </submittedName>
</protein>
<organism evidence="3 4">
    <name type="scientific">Phormidesmis priestleyi ULC007</name>
    <dbReference type="NCBI Taxonomy" id="1920490"/>
    <lineage>
        <taxon>Bacteria</taxon>
        <taxon>Bacillati</taxon>
        <taxon>Cyanobacteriota</taxon>
        <taxon>Cyanophyceae</taxon>
        <taxon>Leptolyngbyales</taxon>
        <taxon>Leptolyngbyaceae</taxon>
        <taxon>Phormidesmis</taxon>
    </lineage>
</organism>
<dbReference type="AlphaFoldDB" id="A0A2T1DJJ6"/>
<keyword evidence="1" id="KW-0175">Coiled coil</keyword>
<sequence>MSEPNAVHSLESSDQPPDRSVAPEISAKSSILAEIDQMQTKIRHQLERIQDLELALDQSISNLNELRLQIIDQRFLEEQLASTEEIANVQQQAINQLKRQFAEKQAAFEQQIHQAQTREQDYQRLLGAAETFAQNQQAELERLRSQLSHDRADQPQQTHLISQIDELQAAMQTQQQRVLELESQELTARSLAANLELHLQEAQKQIRRLYRELNDRHTAINELEARLEGDFAIDQASDSSLNSFALTQTSNSTQSSLQKVEELEAQIVKQMATQALLQQACQELELDREQSQTRIAELERQAAEMQEQILSQAQQASEYETAVQHWKDRFYGTQDKVAQLKELLETDSADESPELAEIFAAIQAASTIAVEPSNQLTSRTDSFNEDLKIDLPDFLTRRRTYRNRS</sequence>
<comment type="caution">
    <text evidence="3">The sequence shown here is derived from an EMBL/GenBank/DDBJ whole genome shotgun (WGS) entry which is preliminary data.</text>
</comment>
<keyword evidence="4" id="KW-1185">Reference proteome</keyword>
<name>A0A2T1DJJ6_9CYAN</name>
<evidence type="ECO:0000256" key="1">
    <source>
        <dbReference type="SAM" id="Coils"/>
    </source>
</evidence>
<gene>
    <name evidence="3" type="ORF">C7B65_07000</name>
</gene>
<dbReference type="Proteomes" id="UP000238634">
    <property type="component" value="Unassembled WGS sequence"/>
</dbReference>
<dbReference type="OrthoDB" id="564812at2"/>
<dbReference type="STRING" id="1920490.GCA_001895925_02682"/>
<dbReference type="EMBL" id="PVWG01000005">
    <property type="protein sequence ID" value="PSB20646.1"/>
    <property type="molecule type" value="Genomic_DNA"/>
</dbReference>
<feature type="region of interest" description="Disordered" evidence="2">
    <location>
        <begin position="1"/>
        <end position="26"/>
    </location>
</feature>